<protein>
    <recommendedName>
        <fullName evidence="4">VanZ-like domain-containing protein</fullName>
    </recommendedName>
</protein>
<evidence type="ECO:0000313" key="3">
    <source>
        <dbReference type="Proteomes" id="UP000231276"/>
    </source>
</evidence>
<dbReference type="AlphaFoldDB" id="A0A2H0DXE3"/>
<gene>
    <name evidence="2" type="ORF">COW82_01615</name>
</gene>
<keyword evidence="1" id="KW-0812">Transmembrane</keyword>
<keyword evidence="1" id="KW-1133">Transmembrane helix</keyword>
<reference evidence="2 3" key="1">
    <citation type="submission" date="2017-09" db="EMBL/GenBank/DDBJ databases">
        <title>Depth-based differentiation of microbial function through sediment-hosted aquifers and enrichment of novel symbionts in the deep terrestrial subsurface.</title>
        <authorList>
            <person name="Probst A.J."/>
            <person name="Ladd B."/>
            <person name="Jarett J.K."/>
            <person name="Geller-Mcgrath D.E."/>
            <person name="Sieber C.M."/>
            <person name="Emerson J.B."/>
            <person name="Anantharaman K."/>
            <person name="Thomas B.C."/>
            <person name="Malmstrom R."/>
            <person name="Stieglmeier M."/>
            <person name="Klingl A."/>
            <person name="Woyke T."/>
            <person name="Ryan C.M."/>
            <person name="Banfield J.F."/>
        </authorList>
    </citation>
    <scope>NUCLEOTIDE SEQUENCE [LARGE SCALE GENOMIC DNA]</scope>
    <source>
        <strain evidence="2">CG22_combo_CG10-13_8_21_14_all_43_18</strain>
    </source>
</reference>
<feature type="transmembrane region" description="Helical" evidence="1">
    <location>
        <begin position="116"/>
        <end position="135"/>
    </location>
</feature>
<proteinExistence type="predicted"/>
<keyword evidence="1" id="KW-0472">Membrane</keyword>
<comment type="caution">
    <text evidence="2">The sequence shown here is derived from an EMBL/GenBank/DDBJ whole genome shotgun (WGS) entry which is preliminary data.</text>
</comment>
<organism evidence="2 3">
    <name type="scientific">Candidatus Campbellbacteria bacterium CG22_combo_CG10-13_8_21_14_all_43_18</name>
    <dbReference type="NCBI Taxonomy" id="1974530"/>
    <lineage>
        <taxon>Bacteria</taxon>
        <taxon>Candidatus Campbelliibacteriota</taxon>
    </lineage>
</organism>
<evidence type="ECO:0000256" key="1">
    <source>
        <dbReference type="SAM" id="Phobius"/>
    </source>
</evidence>
<feature type="transmembrane region" description="Helical" evidence="1">
    <location>
        <begin position="44"/>
        <end position="67"/>
    </location>
</feature>
<accession>A0A2H0DXE3</accession>
<sequence length="140" mass="16302">MNSERKKEKELLTFSLITALVAALLHNWALSGYFYWIFPHFDLLVHFLGGLWLGLNLSWLYFFSGLFGRPPITKKKTAILLSLALFLFGFSWEIFELLIWQTLLEPGFALDTTGDILSDIAGLFFAYRYFVFNFIENKNE</sequence>
<feature type="transmembrane region" description="Helical" evidence="1">
    <location>
        <begin position="79"/>
        <end position="104"/>
    </location>
</feature>
<name>A0A2H0DXE3_9BACT</name>
<evidence type="ECO:0000313" key="2">
    <source>
        <dbReference type="EMBL" id="PIP86538.1"/>
    </source>
</evidence>
<dbReference type="Proteomes" id="UP000231276">
    <property type="component" value="Unassembled WGS sequence"/>
</dbReference>
<feature type="transmembrane region" description="Helical" evidence="1">
    <location>
        <begin position="12"/>
        <end position="38"/>
    </location>
</feature>
<evidence type="ECO:0008006" key="4">
    <source>
        <dbReference type="Google" id="ProtNLM"/>
    </source>
</evidence>
<dbReference type="EMBL" id="PCTS01000021">
    <property type="protein sequence ID" value="PIP86538.1"/>
    <property type="molecule type" value="Genomic_DNA"/>
</dbReference>